<dbReference type="EnsemblPlants" id="OPUNC07G01440.2">
    <property type="protein sequence ID" value="OPUNC07G01440.2"/>
    <property type="gene ID" value="OPUNC07G01440"/>
</dbReference>
<dbReference type="Proteomes" id="UP000026962">
    <property type="component" value="Chromosome 7"/>
</dbReference>
<keyword evidence="2" id="KW-1185">Reference proteome</keyword>
<protein>
    <submittedName>
        <fullName evidence="1">Uncharacterized protein</fullName>
    </submittedName>
</protein>
<dbReference type="Gramene" id="OPUNC07G01440.2">
    <property type="protein sequence ID" value="OPUNC07G01440.2"/>
    <property type="gene ID" value="OPUNC07G01440"/>
</dbReference>
<dbReference type="AlphaFoldDB" id="A0A0E0LGI5"/>
<reference evidence="1" key="2">
    <citation type="submission" date="2018-05" db="EMBL/GenBank/DDBJ databases">
        <title>OpunRS2 (Oryza punctata Reference Sequence Version 2).</title>
        <authorList>
            <person name="Zhang J."/>
            <person name="Kudrna D."/>
            <person name="Lee S."/>
            <person name="Talag J."/>
            <person name="Welchert J."/>
            <person name="Wing R.A."/>
        </authorList>
    </citation>
    <scope>NUCLEOTIDE SEQUENCE [LARGE SCALE GENOMIC DNA]</scope>
</reference>
<dbReference type="OMA" id="MNDFVAW"/>
<reference evidence="1" key="1">
    <citation type="submission" date="2015-04" db="UniProtKB">
        <authorList>
            <consortium name="EnsemblPlants"/>
        </authorList>
    </citation>
    <scope>IDENTIFICATION</scope>
</reference>
<accession>A0A0E0LGI5</accession>
<evidence type="ECO:0000313" key="1">
    <source>
        <dbReference type="EnsemblPlants" id="OPUNC07G01440.2"/>
    </source>
</evidence>
<dbReference type="HOGENOM" id="CLU_1752695_0_0_1"/>
<organism evidence="1">
    <name type="scientific">Oryza punctata</name>
    <name type="common">Red rice</name>
    <dbReference type="NCBI Taxonomy" id="4537"/>
    <lineage>
        <taxon>Eukaryota</taxon>
        <taxon>Viridiplantae</taxon>
        <taxon>Streptophyta</taxon>
        <taxon>Embryophyta</taxon>
        <taxon>Tracheophyta</taxon>
        <taxon>Spermatophyta</taxon>
        <taxon>Magnoliopsida</taxon>
        <taxon>Liliopsida</taxon>
        <taxon>Poales</taxon>
        <taxon>Poaceae</taxon>
        <taxon>BOP clade</taxon>
        <taxon>Oryzoideae</taxon>
        <taxon>Oryzeae</taxon>
        <taxon>Oryzinae</taxon>
        <taxon>Oryza</taxon>
    </lineage>
</organism>
<evidence type="ECO:0000313" key="2">
    <source>
        <dbReference type="Proteomes" id="UP000026962"/>
    </source>
</evidence>
<sequence length="149" mass="16561">MVKVVITLSTFLSLKKEKNDLVAYAISLGNEHRLTSCSISSSSMTRSEESMTKGYLLDTSRAASILMRAISSLSRSSSSPDFRLCLSMRKVEILFTSLMTTEATSSVFIHHNVLDDCLCLLVKVEGKRFACKKVPDKRVEEQVTTRCPS</sequence>
<proteinExistence type="predicted"/>
<name>A0A0E0LGI5_ORYPU</name>